<sequence>MDDLERALGEKRSERGWVGKRRAGSVETGRVKGIVNEDGIQALKYANFRMGTPYIMKKKTQYNVTNKFDFNQFISRTNSGGCLNLLNRKLKTKSIDIKTFLGKKIFIASNKCSIYSHKKPEPRISVTKTVSSRPGNESTKSLSSLIHENFNCKSRKQVYMNKKGILKSAYRKIKNKYSTKMKRNKKPDFSFLPVKQKMWKQWREESAESQKSSINDISPIQSKYETEKEKIKSPSVQVLDKNFSEVIFEEKPAYPEKLEQESLEEQKEDGTQKNTKFESPLKNVRNRKTQSIRSYSQPRISKNNERFLERQELLSSKRETLATPKTDLVKQFHSTFRKQAPLRDYKSVHQHFRAMTDLEIQRKDYMVAQRLFPQEFTIYNTQSLRISTLARTHKENLHVKLPSSRRKIL</sequence>
<dbReference type="EMBL" id="CAMPGE010007075">
    <property type="protein sequence ID" value="CAI2366002.1"/>
    <property type="molecule type" value="Genomic_DNA"/>
</dbReference>
<accession>A0AAD1UBX8</accession>
<evidence type="ECO:0000313" key="1">
    <source>
        <dbReference type="EMBL" id="CAI2366002.1"/>
    </source>
</evidence>
<keyword evidence="2" id="KW-1185">Reference proteome</keyword>
<gene>
    <name evidence="1" type="ORF">ECRASSUSDP1_LOCUS7271</name>
</gene>
<proteinExistence type="predicted"/>
<protein>
    <submittedName>
        <fullName evidence="1">Uncharacterized protein</fullName>
    </submittedName>
</protein>
<name>A0AAD1UBX8_EUPCR</name>
<reference evidence="1" key="1">
    <citation type="submission" date="2023-07" db="EMBL/GenBank/DDBJ databases">
        <authorList>
            <consortium name="AG Swart"/>
            <person name="Singh M."/>
            <person name="Singh A."/>
            <person name="Seah K."/>
            <person name="Emmerich C."/>
        </authorList>
    </citation>
    <scope>NUCLEOTIDE SEQUENCE</scope>
    <source>
        <strain evidence="1">DP1</strain>
    </source>
</reference>
<comment type="caution">
    <text evidence="1">The sequence shown here is derived from an EMBL/GenBank/DDBJ whole genome shotgun (WGS) entry which is preliminary data.</text>
</comment>
<evidence type="ECO:0000313" key="2">
    <source>
        <dbReference type="Proteomes" id="UP001295684"/>
    </source>
</evidence>
<dbReference type="Proteomes" id="UP001295684">
    <property type="component" value="Unassembled WGS sequence"/>
</dbReference>
<organism evidence="1 2">
    <name type="scientific">Euplotes crassus</name>
    <dbReference type="NCBI Taxonomy" id="5936"/>
    <lineage>
        <taxon>Eukaryota</taxon>
        <taxon>Sar</taxon>
        <taxon>Alveolata</taxon>
        <taxon>Ciliophora</taxon>
        <taxon>Intramacronucleata</taxon>
        <taxon>Spirotrichea</taxon>
        <taxon>Hypotrichia</taxon>
        <taxon>Euplotida</taxon>
        <taxon>Euplotidae</taxon>
        <taxon>Moneuplotes</taxon>
    </lineage>
</organism>
<dbReference type="AlphaFoldDB" id="A0AAD1UBX8"/>